<dbReference type="Proteomes" id="UP000221165">
    <property type="component" value="Unassembled WGS sequence"/>
</dbReference>
<feature type="repeat" description="WD" evidence="9">
    <location>
        <begin position="369"/>
        <end position="410"/>
    </location>
</feature>
<evidence type="ECO:0000256" key="2">
    <source>
        <dbReference type="ARBA" id="ARBA00022574"/>
    </source>
</evidence>
<evidence type="ECO:0000256" key="5">
    <source>
        <dbReference type="ARBA" id="ARBA00022737"/>
    </source>
</evidence>
<dbReference type="OrthoDB" id="10257301at2759"/>
<dbReference type="InterPro" id="IPR019775">
    <property type="entry name" value="WD40_repeat_CS"/>
</dbReference>
<dbReference type="PROSITE" id="PS00678">
    <property type="entry name" value="WD_REPEATS_1"/>
    <property type="match status" value="1"/>
</dbReference>
<evidence type="ECO:0000256" key="6">
    <source>
        <dbReference type="ARBA" id="ARBA00023187"/>
    </source>
</evidence>
<organism evidence="11 12">
    <name type="scientific">Cystoisospora suis</name>
    <dbReference type="NCBI Taxonomy" id="483139"/>
    <lineage>
        <taxon>Eukaryota</taxon>
        <taxon>Sar</taxon>
        <taxon>Alveolata</taxon>
        <taxon>Apicomplexa</taxon>
        <taxon>Conoidasida</taxon>
        <taxon>Coccidia</taxon>
        <taxon>Eucoccidiorida</taxon>
        <taxon>Eimeriorina</taxon>
        <taxon>Sarcocystidae</taxon>
        <taxon>Cystoisospora</taxon>
    </lineage>
</organism>
<dbReference type="InterPro" id="IPR032847">
    <property type="entry name" value="PRPF17"/>
</dbReference>
<evidence type="ECO:0000313" key="11">
    <source>
        <dbReference type="EMBL" id="PHJ24507.1"/>
    </source>
</evidence>
<dbReference type="SUPFAM" id="SSF50978">
    <property type="entry name" value="WD40 repeat-like"/>
    <property type="match status" value="1"/>
</dbReference>
<comment type="caution">
    <text evidence="11">The sequence shown here is derived from an EMBL/GenBank/DDBJ whole genome shotgun (WGS) entry which is preliminary data.</text>
</comment>
<keyword evidence="12" id="KW-1185">Reference proteome</keyword>
<evidence type="ECO:0000256" key="7">
    <source>
        <dbReference type="ARBA" id="ARBA00023242"/>
    </source>
</evidence>
<keyword evidence="6" id="KW-0508">mRNA splicing</keyword>
<keyword evidence="7" id="KW-0539">Nucleus</keyword>
<dbReference type="FunFam" id="2.130.10.10:FF:000034">
    <property type="entry name" value="Pre-mRNA-processing factor 17, putative"/>
    <property type="match status" value="1"/>
</dbReference>
<feature type="repeat" description="WD" evidence="9">
    <location>
        <begin position="453"/>
        <end position="485"/>
    </location>
</feature>
<evidence type="ECO:0000256" key="1">
    <source>
        <dbReference type="ARBA" id="ARBA00004123"/>
    </source>
</evidence>
<dbReference type="RefSeq" id="XP_067926180.1">
    <property type="nucleotide sequence ID" value="XM_068061845.1"/>
</dbReference>
<dbReference type="AlphaFoldDB" id="A0A2C6L7U0"/>
<keyword evidence="5" id="KW-0677">Repeat</keyword>
<dbReference type="PROSITE" id="PS50082">
    <property type="entry name" value="WD_REPEATS_2"/>
    <property type="match status" value="5"/>
</dbReference>
<keyword evidence="4" id="KW-0747">Spliceosome</keyword>
<keyword evidence="2 9" id="KW-0853">WD repeat</keyword>
<reference evidence="11 12" key="1">
    <citation type="journal article" date="2017" name="Int. J. Parasitol.">
        <title>The genome of the protozoan parasite Cystoisospora suis and a reverse vaccinology approach to identify vaccine candidates.</title>
        <authorList>
            <person name="Palmieri N."/>
            <person name="Shrestha A."/>
            <person name="Ruttkowski B."/>
            <person name="Beck T."/>
            <person name="Vogl C."/>
            <person name="Tomley F."/>
            <person name="Blake D.P."/>
            <person name="Joachim A."/>
        </authorList>
    </citation>
    <scope>NUCLEOTIDE SEQUENCE [LARGE SCALE GENOMIC DNA]</scope>
    <source>
        <strain evidence="11 12">Wien I</strain>
    </source>
</reference>
<dbReference type="CDD" id="cd00200">
    <property type="entry name" value="WD40"/>
    <property type="match status" value="1"/>
</dbReference>
<dbReference type="SMART" id="SM00320">
    <property type="entry name" value="WD40"/>
    <property type="match status" value="6"/>
</dbReference>
<dbReference type="PROSITE" id="PS50294">
    <property type="entry name" value="WD_REPEATS_REGION"/>
    <property type="match status" value="4"/>
</dbReference>
<name>A0A2C6L7U0_9APIC</name>
<dbReference type="InterPro" id="IPR036322">
    <property type="entry name" value="WD40_repeat_dom_sf"/>
</dbReference>
<dbReference type="GO" id="GO:0003729">
    <property type="term" value="F:mRNA binding"/>
    <property type="evidence" value="ECO:0007669"/>
    <property type="project" value="TreeGrafter"/>
</dbReference>
<dbReference type="InterPro" id="IPR020472">
    <property type="entry name" value="WD40_PAC1"/>
</dbReference>
<dbReference type="InterPro" id="IPR015943">
    <property type="entry name" value="WD40/YVTN_repeat-like_dom_sf"/>
</dbReference>
<feature type="region of interest" description="Disordered" evidence="10">
    <location>
        <begin position="1"/>
        <end position="35"/>
    </location>
</feature>
<sequence>MDYFASYEDGDGEGTSPCGEGEPSEARSSCSMTAGKTVAADMPECRPDPSPSEIVLLPSLNCAPSVSVLSCKAQSQRHLTFQRPDEPMLYTNPKLAALEAPIQGPLTPAQERRGGWHGVYRRRVAGEVEREHVNVQAFDTQYYSYQFHGKAEDPSNFTRRDLIGSTMSASRGRNGWGRGAADDASANRVESAEPGECRMVVANDSRGFVPEGANRKNRKRKKNDDPASDDFQGPWAAFEDDRPEAATTAEEGVDDNGEGGCEGRAEQQEEKAAARNKEEQVADSILHVKCATDYQGRSWIEIPPDTKELPPDSTCFPPKREIYSYVGHTGGVQAIRFFPRSGHLLLSASMDSTLKIWDVYHQRKLYRTYTAHKQAVRDVNWADAGRKFYSCSYDSTVKLWDTEQGKVIGSFGNGKTPYCVAVSPNDDNVFIVGSANRRAIQFDARTGNIEVEYAEHIGSVNTVTFCEEGKRLVTTADDKKMFIWEFGIPVVIKHISDPSMHSMPAVAKHPSDRYLSFQSMDNQILTYEAYGKFRFTPRRRFKGHVCAGYACKPCFSPDGRWILSGDGNGRLWVWNWKSGKNVRTLPAHDQVCIDCQWHPNMASRVATCGWDGLIKLWD</sequence>
<accession>A0A2C6L7U0</accession>
<evidence type="ECO:0000256" key="4">
    <source>
        <dbReference type="ARBA" id="ARBA00022728"/>
    </source>
</evidence>
<evidence type="ECO:0000313" key="12">
    <source>
        <dbReference type="Proteomes" id="UP000221165"/>
    </source>
</evidence>
<evidence type="ECO:0000256" key="9">
    <source>
        <dbReference type="PROSITE-ProRule" id="PRU00221"/>
    </source>
</evidence>
<keyword evidence="3" id="KW-0507">mRNA processing</keyword>
<evidence type="ECO:0000256" key="10">
    <source>
        <dbReference type="SAM" id="MobiDB-lite"/>
    </source>
</evidence>
<feature type="region of interest" description="Disordered" evidence="10">
    <location>
        <begin position="167"/>
        <end position="264"/>
    </location>
</feature>
<dbReference type="PRINTS" id="PR00320">
    <property type="entry name" value="GPROTEINBRPT"/>
</dbReference>
<dbReference type="Pfam" id="PF00400">
    <property type="entry name" value="WD40"/>
    <property type="match status" value="5"/>
</dbReference>
<dbReference type="GeneID" id="94425056"/>
<dbReference type="InterPro" id="IPR001680">
    <property type="entry name" value="WD40_rpt"/>
</dbReference>
<gene>
    <name evidence="11" type="ORF">CSUI_001640</name>
</gene>
<feature type="repeat" description="WD" evidence="9">
    <location>
        <begin position="585"/>
        <end position="618"/>
    </location>
</feature>
<protein>
    <recommendedName>
        <fullName evidence="8">Pre-mRNA-processing factor 17</fullName>
    </recommendedName>
</protein>
<evidence type="ECO:0000256" key="3">
    <source>
        <dbReference type="ARBA" id="ARBA00022664"/>
    </source>
</evidence>
<dbReference type="GO" id="GO:0071013">
    <property type="term" value="C:catalytic step 2 spliceosome"/>
    <property type="evidence" value="ECO:0007669"/>
    <property type="project" value="InterPro"/>
</dbReference>
<comment type="subcellular location">
    <subcellularLocation>
        <location evidence="1">Nucleus</location>
    </subcellularLocation>
</comment>
<dbReference type="Gene3D" id="2.130.10.10">
    <property type="entry name" value="YVTN repeat-like/Quinoprotein amine dehydrogenase"/>
    <property type="match status" value="1"/>
</dbReference>
<evidence type="ECO:0000256" key="8">
    <source>
        <dbReference type="ARBA" id="ARBA00068146"/>
    </source>
</evidence>
<dbReference type="VEuPathDB" id="ToxoDB:CSUI_001640"/>
<dbReference type="PANTHER" id="PTHR43979:SF1">
    <property type="entry name" value="PRE-MRNA-PROCESSING FACTOR 17"/>
    <property type="match status" value="1"/>
</dbReference>
<feature type="repeat" description="WD" evidence="9">
    <location>
        <begin position="325"/>
        <end position="367"/>
    </location>
</feature>
<dbReference type="PANTHER" id="PTHR43979">
    <property type="entry name" value="PRE-MRNA-PROCESSING FACTOR 17"/>
    <property type="match status" value="1"/>
</dbReference>
<dbReference type="GO" id="GO:0000398">
    <property type="term" value="P:mRNA splicing, via spliceosome"/>
    <property type="evidence" value="ECO:0007669"/>
    <property type="project" value="InterPro"/>
</dbReference>
<feature type="repeat" description="WD" evidence="9">
    <location>
        <begin position="555"/>
        <end position="584"/>
    </location>
</feature>
<proteinExistence type="predicted"/>
<dbReference type="EMBL" id="MIGC01000664">
    <property type="protein sequence ID" value="PHJ24507.1"/>
    <property type="molecule type" value="Genomic_DNA"/>
</dbReference>